<dbReference type="Proteomes" id="UP000076858">
    <property type="component" value="Unassembled WGS sequence"/>
</dbReference>
<evidence type="ECO:0000313" key="2">
    <source>
        <dbReference type="Proteomes" id="UP000076858"/>
    </source>
</evidence>
<proteinExistence type="predicted"/>
<organism evidence="1 2">
    <name type="scientific">Daphnia magna</name>
    <dbReference type="NCBI Taxonomy" id="35525"/>
    <lineage>
        <taxon>Eukaryota</taxon>
        <taxon>Metazoa</taxon>
        <taxon>Ecdysozoa</taxon>
        <taxon>Arthropoda</taxon>
        <taxon>Crustacea</taxon>
        <taxon>Branchiopoda</taxon>
        <taxon>Diplostraca</taxon>
        <taxon>Cladocera</taxon>
        <taxon>Anomopoda</taxon>
        <taxon>Daphniidae</taxon>
        <taxon>Daphnia</taxon>
    </lineage>
</organism>
<gene>
    <name evidence="1" type="ORF">APZ42_013738</name>
</gene>
<accession>A0A162QJM7</accession>
<evidence type="ECO:0000313" key="1">
    <source>
        <dbReference type="EMBL" id="KZS19740.1"/>
    </source>
</evidence>
<dbReference type="EMBL" id="LRGB01000323">
    <property type="protein sequence ID" value="KZS19740.1"/>
    <property type="molecule type" value="Genomic_DNA"/>
</dbReference>
<keyword evidence="2" id="KW-1185">Reference proteome</keyword>
<dbReference type="AlphaFoldDB" id="A0A162QJM7"/>
<name>A0A162QJM7_9CRUS</name>
<reference evidence="1 2" key="1">
    <citation type="submission" date="2016-03" db="EMBL/GenBank/DDBJ databases">
        <title>EvidentialGene: Evidence-directed Construction of Genes on Genomes.</title>
        <authorList>
            <person name="Gilbert D.G."/>
            <person name="Choi J.-H."/>
            <person name="Mockaitis K."/>
            <person name="Colbourne J."/>
            <person name="Pfrender M."/>
        </authorList>
    </citation>
    <scope>NUCLEOTIDE SEQUENCE [LARGE SCALE GENOMIC DNA]</scope>
    <source>
        <strain evidence="1 2">Xinb3</strain>
        <tissue evidence="1">Complete organism</tissue>
    </source>
</reference>
<protein>
    <submittedName>
        <fullName evidence="1">Uncharacterized protein</fullName>
    </submittedName>
</protein>
<comment type="caution">
    <text evidence="1">The sequence shown here is derived from an EMBL/GenBank/DDBJ whole genome shotgun (WGS) entry which is preliminary data.</text>
</comment>
<sequence length="60" mass="6956">MKHAHEEPMKMGRRDNTTVNICLTAVAFGRDNKLYKNMFNLLVKFSMNTILAPLLARNEF</sequence>